<keyword evidence="5" id="KW-0804">Transcription</keyword>
<dbReference type="Pfam" id="PF08281">
    <property type="entry name" value="Sigma70_r4_2"/>
    <property type="match status" value="1"/>
</dbReference>
<dbReference type="InterPro" id="IPR013325">
    <property type="entry name" value="RNA_pol_sigma_r2"/>
</dbReference>
<dbReference type="InterPro" id="IPR014325">
    <property type="entry name" value="RNA_pol_sigma-E_actinobac"/>
</dbReference>
<reference evidence="10" key="2">
    <citation type="journal article" date="2019" name="Int. J. Syst. Evol. Microbiol.">
        <title>The Global Catalogue of Microorganisms (GCM) 10K type strain sequencing project: providing services to taxonomists for standard genome sequencing and annotation.</title>
        <authorList>
            <consortium name="The Broad Institute Genomics Platform"/>
            <consortium name="The Broad Institute Genome Sequencing Center for Infectious Disease"/>
            <person name="Wu L."/>
            <person name="Ma J."/>
        </authorList>
    </citation>
    <scope>NUCLEOTIDE SEQUENCE [LARGE SCALE GENOMIC DNA]</scope>
    <source>
        <strain evidence="10">JCM 9687</strain>
    </source>
</reference>
<evidence type="ECO:0000259" key="6">
    <source>
        <dbReference type="Pfam" id="PF04542"/>
    </source>
</evidence>
<evidence type="ECO:0008006" key="11">
    <source>
        <dbReference type="Google" id="ProtNLM"/>
    </source>
</evidence>
<dbReference type="InterPro" id="IPR039425">
    <property type="entry name" value="RNA_pol_sigma-70-like"/>
</dbReference>
<comment type="caution">
    <text evidence="9">The sequence shown here is derived from an EMBL/GenBank/DDBJ whole genome shotgun (WGS) entry which is preliminary data.</text>
</comment>
<dbReference type="PANTHER" id="PTHR43133">
    <property type="entry name" value="RNA POLYMERASE ECF-TYPE SIGMA FACTO"/>
    <property type="match status" value="1"/>
</dbReference>
<evidence type="ECO:0000256" key="3">
    <source>
        <dbReference type="ARBA" id="ARBA00023082"/>
    </source>
</evidence>
<feature type="domain" description="RNA polymerase sigma factor 70 region 4 type 2" evidence="7">
    <location>
        <begin position="165"/>
        <end position="214"/>
    </location>
</feature>
<dbReference type="Proteomes" id="UP001500483">
    <property type="component" value="Unassembled WGS sequence"/>
</dbReference>
<feature type="domain" description="RNA polymerase sigma-70 region 2" evidence="6">
    <location>
        <begin position="74"/>
        <end position="137"/>
    </location>
</feature>
<dbReference type="CDD" id="cd06171">
    <property type="entry name" value="Sigma70_r4"/>
    <property type="match status" value="1"/>
</dbReference>
<dbReference type="EMBL" id="BAAAYK010000038">
    <property type="protein sequence ID" value="GAA3364748.1"/>
    <property type="molecule type" value="Genomic_DNA"/>
</dbReference>
<evidence type="ECO:0000313" key="9">
    <source>
        <dbReference type="EMBL" id="GAA3364748.1"/>
    </source>
</evidence>
<dbReference type="EMBL" id="BAAAYK010000029">
    <property type="protein sequence ID" value="GAA3354149.1"/>
    <property type="molecule type" value="Genomic_DNA"/>
</dbReference>
<dbReference type="PANTHER" id="PTHR43133:SF50">
    <property type="entry name" value="ECF RNA POLYMERASE SIGMA FACTOR SIGM"/>
    <property type="match status" value="1"/>
</dbReference>
<dbReference type="InterPro" id="IPR013324">
    <property type="entry name" value="RNA_pol_sigma_r3/r4-like"/>
</dbReference>
<protein>
    <recommendedName>
        <fullName evidence="11">SigE family RNA polymerase sigma factor</fullName>
    </recommendedName>
</protein>
<dbReference type="SUPFAM" id="SSF88659">
    <property type="entry name" value="Sigma3 and sigma4 domains of RNA polymerase sigma factors"/>
    <property type="match status" value="1"/>
</dbReference>
<sequence>MLARLTCAARNSTGGGSAGRSAFTKVLHAHRSFSRRRATTGAGRTVPAVQARTSGEFRVDQREEQEFAEYFAARREAVRRMAYMMCGDWHRADDLAQTAFISLHRHWRKVRDKGALDAYVRRTLSRAVIDESRRPWRREKFTDVLPDRPTGGSVEDGIATRQTLVAGLRQVPPKQRAVLVLRFLEGLDVAGVAEVMKCSEGTVKSQSARGLEALREALGGQLDDLRSTS</sequence>
<dbReference type="SUPFAM" id="SSF88946">
    <property type="entry name" value="Sigma2 domain of RNA polymerase sigma factors"/>
    <property type="match status" value="1"/>
</dbReference>
<evidence type="ECO:0000256" key="1">
    <source>
        <dbReference type="ARBA" id="ARBA00010641"/>
    </source>
</evidence>
<dbReference type="InterPro" id="IPR014284">
    <property type="entry name" value="RNA_pol_sigma-70_dom"/>
</dbReference>
<dbReference type="Gene3D" id="1.10.10.10">
    <property type="entry name" value="Winged helix-like DNA-binding domain superfamily/Winged helix DNA-binding domain"/>
    <property type="match status" value="1"/>
</dbReference>
<keyword evidence="3" id="KW-0731">Sigma factor</keyword>
<name>A0ABP6S0K3_9PSEU</name>
<dbReference type="InterPro" id="IPR007627">
    <property type="entry name" value="RNA_pol_sigma70_r2"/>
</dbReference>
<dbReference type="Pfam" id="PF04542">
    <property type="entry name" value="Sigma70_r2"/>
    <property type="match status" value="1"/>
</dbReference>
<evidence type="ECO:0000313" key="10">
    <source>
        <dbReference type="Proteomes" id="UP001500483"/>
    </source>
</evidence>
<proteinExistence type="inferred from homology"/>
<dbReference type="InterPro" id="IPR013249">
    <property type="entry name" value="RNA_pol_sigma70_r4_t2"/>
</dbReference>
<dbReference type="Gene3D" id="1.10.1740.10">
    <property type="match status" value="1"/>
</dbReference>
<dbReference type="InterPro" id="IPR036388">
    <property type="entry name" value="WH-like_DNA-bd_sf"/>
</dbReference>
<evidence type="ECO:0000256" key="4">
    <source>
        <dbReference type="ARBA" id="ARBA00023125"/>
    </source>
</evidence>
<dbReference type="NCBIfam" id="TIGR02937">
    <property type="entry name" value="sigma70-ECF"/>
    <property type="match status" value="1"/>
</dbReference>
<comment type="similarity">
    <text evidence="1">Belongs to the sigma-70 factor family. ECF subfamily.</text>
</comment>
<reference evidence="9" key="3">
    <citation type="submission" date="2023-12" db="EMBL/GenBank/DDBJ databases">
        <authorList>
            <person name="Sun Q."/>
            <person name="Inoue M."/>
        </authorList>
    </citation>
    <scope>NUCLEOTIDE SEQUENCE</scope>
    <source>
        <strain evidence="9">JCM 9687</strain>
    </source>
</reference>
<gene>
    <name evidence="8" type="ORF">GCM10020366_09900</name>
    <name evidence="9" type="ORF">GCM10020366_61870</name>
</gene>
<accession>A0ABP6S0K3</accession>
<organism evidence="9 10">
    <name type="scientific">Saccharopolyspora gregorii</name>
    <dbReference type="NCBI Taxonomy" id="33914"/>
    <lineage>
        <taxon>Bacteria</taxon>
        <taxon>Bacillati</taxon>
        <taxon>Actinomycetota</taxon>
        <taxon>Actinomycetes</taxon>
        <taxon>Pseudonocardiales</taxon>
        <taxon>Pseudonocardiaceae</taxon>
        <taxon>Saccharopolyspora</taxon>
    </lineage>
</organism>
<keyword evidence="4" id="KW-0238">DNA-binding</keyword>
<evidence type="ECO:0000259" key="7">
    <source>
        <dbReference type="Pfam" id="PF08281"/>
    </source>
</evidence>
<keyword evidence="10" id="KW-1185">Reference proteome</keyword>
<evidence type="ECO:0000256" key="2">
    <source>
        <dbReference type="ARBA" id="ARBA00023015"/>
    </source>
</evidence>
<reference evidence="9" key="1">
    <citation type="journal article" date="2014" name="Int. J. Syst. Evol. Microbiol.">
        <title>Complete genome of a new Firmicutes species belonging to the dominant human colonic microbiota ('Ruminococcus bicirculans') reveals two chromosomes and a selective capacity to utilize plant glucans.</title>
        <authorList>
            <consortium name="NISC Comparative Sequencing Program"/>
            <person name="Wegmann U."/>
            <person name="Louis P."/>
            <person name="Goesmann A."/>
            <person name="Henrissat B."/>
            <person name="Duncan S.H."/>
            <person name="Flint H.J."/>
        </authorList>
    </citation>
    <scope>NUCLEOTIDE SEQUENCE</scope>
    <source>
        <strain evidence="9">JCM 9687</strain>
    </source>
</reference>
<evidence type="ECO:0000256" key="5">
    <source>
        <dbReference type="ARBA" id="ARBA00023163"/>
    </source>
</evidence>
<dbReference type="NCBIfam" id="TIGR02983">
    <property type="entry name" value="SigE-fam_strep"/>
    <property type="match status" value="1"/>
</dbReference>
<keyword evidence="2" id="KW-0805">Transcription regulation</keyword>
<evidence type="ECO:0000313" key="8">
    <source>
        <dbReference type="EMBL" id="GAA3354149.1"/>
    </source>
</evidence>